<feature type="domain" description="Serine aminopeptidase S33" evidence="1">
    <location>
        <begin position="9"/>
        <end position="241"/>
    </location>
</feature>
<dbReference type="InterPro" id="IPR029058">
    <property type="entry name" value="AB_hydrolase_fold"/>
</dbReference>
<protein>
    <recommendedName>
        <fullName evidence="1">Serine aminopeptidase S33 domain-containing protein</fullName>
    </recommendedName>
</protein>
<dbReference type="RefSeq" id="WP_066462134.1">
    <property type="nucleotide sequence ID" value="NZ_MATO01000013.1"/>
</dbReference>
<dbReference type="Proteomes" id="UP000093482">
    <property type="component" value="Unassembled WGS sequence"/>
</dbReference>
<dbReference type="Pfam" id="PF12146">
    <property type="entry name" value="Hydrolase_4"/>
    <property type="match status" value="1"/>
</dbReference>
<gene>
    <name evidence="2" type="ORF">A6K76_05845</name>
</gene>
<dbReference type="EMBL" id="MATO01000013">
    <property type="protein sequence ID" value="OCS92915.1"/>
    <property type="molecule type" value="Genomic_DNA"/>
</dbReference>
<accession>A0A1C0Z0H7</accession>
<proteinExistence type="predicted"/>
<keyword evidence="3" id="KW-1185">Reference proteome</keyword>
<name>A0A1C0Z0H7_9BACL</name>
<dbReference type="SUPFAM" id="SSF53474">
    <property type="entry name" value="alpha/beta-Hydrolases"/>
    <property type="match status" value="1"/>
</dbReference>
<sequence>MWKWEAQGTPKAVIAIIHSAYEYHYWYMWLIDRLRAQGYEVVMGDLPGHGDAMRRELVHYAKFTQYKVFVQQTLQVAAKEQLPVFVIGQGLGATLVMDALHKTQVEVAGAVLISPWLQLETTPSKLSGALASMSKIAGNMRLNHGITLKDVTTEPHRYENFEDPSIYSTTITVSWYHELQSLMRDMYTVPADEMPDQPMLVMTGGLDRITNTDATRRWLTRQTLTEFQFKRWANSSHNLHMALEREEILRYMTDFFANALRSLGYIVE</sequence>
<evidence type="ECO:0000313" key="3">
    <source>
        <dbReference type="Proteomes" id="UP000093482"/>
    </source>
</evidence>
<dbReference type="InterPro" id="IPR022742">
    <property type="entry name" value="Hydrolase_4"/>
</dbReference>
<evidence type="ECO:0000313" key="2">
    <source>
        <dbReference type="EMBL" id="OCS92915.1"/>
    </source>
</evidence>
<reference evidence="2 3" key="1">
    <citation type="submission" date="2016-07" db="EMBL/GenBank/DDBJ databases">
        <title>Caryophanon latum genome sequencing.</title>
        <authorList>
            <person name="Verma A."/>
            <person name="Pal Y."/>
            <person name="Krishnamurthi S."/>
        </authorList>
    </citation>
    <scope>NUCLEOTIDE SEQUENCE [LARGE SCALE GENOMIC DNA]</scope>
    <source>
        <strain evidence="2 3">DSM 14151</strain>
    </source>
</reference>
<evidence type="ECO:0000259" key="1">
    <source>
        <dbReference type="Pfam" id="PF12146"/>
    </source>
</evidence>
<dbReference type="InterPro" id="IPR051044">
    <property type="entry name" value="MAG_DAG_Lipase"/>
</dbReference>
<organism evidence="2 3">
    <name type="scientific">Caryophanon latum</name>
    <dbReference type="NCBI Taxonomy" id="33977"/>
    <lineage>
        <taxon>Bacteria</taxon>
        <taxon>Bacillati</taxon>
        <taxon>Bacillota</taxon>
        <taxon>Bacilli</taxon>
        <taxon>Bacillales</taxon>
        <taxon>Caryophanaceae</taxon>
        <taxon>Caryophanon</taxon>
    </lineage>
</organism>
<dbReference type="PANTHER" id="PTHR11614">
    <property type="entry name" value="PHOSPHOLIPASE-RELATED"/>
    <property type="match status" value="1"/>
</dbReference>
<comment type="caution">
    <text evidence="2">The sequence shown here is derived from an EMBL/GenBank/DDBJ whole genome shotgun (WGS) entry which is preliminary data.</text>
</comment>
<dbReference type="Gene3D" id="3.40.50.1820">
    <property type="entry name" value="alpha/beta hydrolase"/>
    <property type="match status" value="1"/>
</dbReference>
<dbReference type="OrthoDB" id="9806902at2"/>
<dbReference type="AlphaFoldDB" id="A0A1C0Z0H7"/>